<keyword evidence="3" id="KW-1185">Reference proteome</keyword>
<organism evidence="2 3">
    <name type="scientific">Pseudomonas phage Zuri</name>
    <dbReference type="NCBI Taxonomy" id="2604899"/>
    <lineage>
        <taxon>Viruses</taxon>
        <taxon>Duplodnaviria</taxon>
        <taxon>Heunggongvirae</taxon>
        <taxon>Uroviricota</taxon>
        <taxon>Caudoviricetes</taxon>
        <taxon>Schitoviridae</taxon>
        <taxon>Zurivirus</taxon>
        <taxon>Zurivirus zuri</taxon>
    </lineage>
</organism>
<evidence type="ECO:0000313" key="2">
    <source>
        <dbReference type="EMBL" id="QEM41100.1"/>
    </source>
</evidence>
<evidence type="ECO:0000313" key="3">
    <source>
        <dbReference type="Proteomes" id="UP000322075"/>
    </source>
</evidence>
<evidence type="ECO:0000256" key="1">
    <source>
        <dbReference type="SAM" id="MobiDB-lite"/>
    </source>
</evidence>
<feature type="compositionally biased region" description="Low complexity" evidence="1">
    <location>
        <begin position="14"/>
        <end position="23"/>
    </location>
</feature>
<feature type="region of interest" description="Disordered" evidence="1">
    <location>
        <begin position="1"/>
        <end position="23"/>
    </location>
</feature>
<dbReference type="Proteomes" id="UP000322075">
    <property type="component" value="Segment"/>
</dbReference>
<accession>A0A5C1K578</accession>
<gene>
    <name evidence="2" type="ORF">Zuri_3</name>
</gene>
<sequence>MGKINFNQTFGNNAAQAQTPAAQRPKAEYWLNVGYDSGVKDEETGESRFVSLAAGIPLDSIEKLKTNSSNRTFAQFQAARNDLHDQIMAIAQSLEPGQSVIIDTETTLQIQIRRVREEVEDLDNADNQFARQLVLAR</sequence>
<name>A0A5C1K578_9CAUD</name>
<reference evidence="2" key="1">
    <citation type="submission" date="2019-04" db="EMBL/GenBank/DDBJ databases">
        <authorList>
            <person name="Assadpour T."/>
            <person name="Ahmed J."/>
            <person name="Anderson S."/>
            <person name="Espinosa K."/>
            <person name="Gadsden T."/>
            <person name="Graham A."/>
            <person name="Hajjar W."/>
            <person name="Howard T."/>
            <person name="Lacafta O."/>
            <person name="Matney K."/>
            <person name="Matsen K."/>
            <person name="Osu J."/>
            <person name="Rupe E."/>
            <person name="Sang H."/>
            <person name="Wadi S."/>
            <person name="McNeal J."/>
            <person name="Temple L."/>
        </authorList>
    </citation>
    <scope>NUCLEOTIDE SEQUENCE [LARGE SCALE GENOMIC DNA]</scope>
</reference>
<dbReference type="EMBL" id="MK863032">
    <property type="protein sequence ID" value="QEM41100.1"/>
    <property type="molecule type" value="Genomic_DNA"/>
</dbReference>
<feature type="compositionally biased region" description="Polar residues" evidence="1">
    <location>
        <begin position="1"/>
        <end position="13"/>
    </location>
</feature>
<proteinExistence type="predicted"/>
<protein>
    <submittedName>
        <fullName evidence="2">Uncharacterized protein</fullName>
    </submittedName>
</protein>